<organism evidence="4 5">
    <name type="scientific">Runella slithyformis (strain ATCC 29530 / DSM 19594 / LMG 11500 / NCIMB 11436 / LSU 4)</name>
    <dbReference type="NCBI Taxonomy" id="761193"/>
    <lineage>
        <taxon>Bacteria</taxon>
        <taxon>Pseudomonadati</taxon>
        <taxon>Bacteroidota</taxon>
        <taxon>Cytophagia</taxon>
        <taxon>Cytophagales</taxon>
        <taxon>Spirosomataceae</taxon>
        <taxon>Runella</taxon>
    </lineage>
</organism>
<dbReference type="PANTHER" id="PTHR31084:SF0">
    <property type="entry name" value="ALPHA-L-FUCOSIDASE 2"/>
    <property type="match status" value="1"/>
</dbReference>
<dbReference type="GO" id="GO:0005975">
    <property type="term" value="P:carbohydrate metabolic process"/>
    <property type="evidence" value="ECO:0007669"/>
    <property type="project" value="InterPro"/>
</dbReference>
<dbReference type="EMBL" id="CP002859">
    <property type="protein sequence ID" value="AEI50568.1"/>
    <property type="molecule type" value="Genomic_DNA"/>
</dbReference>
<dbReference type="InterPro" id="IPR027414">
    <property type="entry name" value="GH95_N_dom"/>
</dbReference>
<evidence type="ECO:0000259" key="1">
    <source>
        <dbReference type="Pfam" id="PF14498"/>
    </source>
</evidence>
<feature type="domain" description="Glycosyl hydrolase family 95 N-terminal" evidence="1">
    <location>
        <begin position="53"/>
        <end position="298"/>
    </location>
</feature>
<dbReference type="InterPro" id="IPR012341">
    <property type="entry name" value="6hp_glycosidase-like_sf"/>
</dbReference>
<dbReference type="Gene3D" id="1.50.10.10">
    <property type="match status" value="1"/>
</dbReference>
<keyword evidence="5" id="KW-1185">Reference proteome</keyword>
<evidence type="ECO:0000313" key="5">
    <source>
        <dbReference type="Proteomes" id="UP000000493"/>
    </source>
</evidence>
<reference evidence="5" key="1">
    <citation type="submission" date="2011-06" db="EMBL/GenBank/DDBJ databases">
        <title>The complete genome of chromosome of Runella slithyformis DSM 19594.</title>
        <authorList>
            <consortium name="US DOE Joint Genome Institute (JGI-PGF)"/>
            <person name="Lucas S."/>
            <person name="Han J."/>
            <person name="Lapidus A."/>
            <person name="Bruce D."/>
            <person name="Goodwin L."/>
            <person name="Pitluck S."/>
            <person name="Peters L."/>
            <person name="Kyrpides N."/>
            <person name="Mavromatis K."/>
            <person name="Ivanova N."/>
            <person name="Ovchinnikova G."/>
            <person name="Zhang X."/>
            <person name="Misra M."/>
            <person name="Detter J.C."/>
            <person name="Tapia R."/>
            <person name="Han C."/>
            <person name="Land M."/>
            <person name="Hauser L."/>
            <person name="Markowitz V."/>
            <person name="Cheng J.-F."/>
            <person name="Hugenholtz P."/>
            <person name="Woyke T."/>
            <person name="Wu D."/>
            <person name="Tindall B."/>
            <person name="Faehrich R."/>
            <person name="Brambilla E."/>
            <person name="Klenk H.-P."/>
            <person name="Eisen J.A."/>
        </authorList>
    </citation>
    <scope>NUCLEOTIDE SEQUENCE [LARGE SCALE GENOMIC DNA]</scope>
    <source>
        <strain evidence="5">ATCC 29530 / DSM 19594 / LMG 11500 / NCIMB 11436 / LSU 4</strain>
    </source>
</reference>
<feature type="domain" description="Glycosyl hydrolase family 95 catalytic" evidence="3">
    <location>
        <begin position="321"/>
        <end position="733"/>
    </location>
</feature>
<evidence type="ECO:0000313" key="4">
    <source>
        <dbReference type="EMBL" id="AEI50568.1"/>
    </source>
</evidence>
<feature type="domain" description="Alpha fucosidase A-like C-terminal" evidence="2">
    <location>
        <begin position="735"/>
        <end position="828"/>
    </location>
</feature>
<dbReference type="InterPro" id="IPR054363">
    <property type="entry name" value="GH95_cat"/>
</dbReference>
<dbReference type="InterPro" id="IPR016518">
    <property type="entry name" value="Alpha-L-fucosidase"/>
</dbReference>
<dbReference type="EC" id="3.2.1.51" evidence="4"/>
<dbReference type="PIRSF" id="PIRSF007663">
    <property type="entry name" value="UCP007663"/>
    <property type="match status" value="1"/>
</dbReference>
<gene>
    <name evidence="4" type="ordered locus">Runsl_4224</name>
</gene>
<dbReference type="Pfam" id="PF14498">
    <property type="entry name" value="Glyco_hyd_65N_2"/>
    <property type="match status" value="1"/>
</dbReference>
<reference evidence="4 5" key="2">
    <citation type="journal article" date="2012" name="Stand. Genomic Sci.">
        <title>Complete genome sequence of the aquatic bacterium Runella slithyformis type strain (LSU 4(T)).</title>
        <authorList>
            <person name="Copeland A."/>
            <person name="Zhang X."/>
            <person name="Misra M."/>
            <person name="Lapidus A."/>
            <person name="Nolan M."/>
            <person name="Lucas S."/>
            <person name="Deshpande S."/>
            <person name="Cheng J.F."/>
            <person name="Tapia R."/>
            <person name="Goodwin L.A."/>
            <person name="Pitluck S."/>
            <person name="Liolios K."/>
            <person name="Pagani I."/>
            <person name="Ivanova N."/>
            <person name="Mikhailova N."/>
            <person name="Pati A."/>
            <person name="Chen A."/>
            <person name="Palaniappan K."/>
            <person name="Land M."/>
            <person name="Hauser L."/>
            <person name="Pan C."/>
            <person name="Jeffries C.D."/>
            <person name="Detter J.C."/>
            <person name="Brambilla E.M."/>
            <person name="Rohde M."/>
            <person name="Djao O.D."/>
            <person name="Goker M."/>
            <person name="Sikorski J."/>
            <person name="Tindall B.J."/>
            <person name="Woyke T."/>
            <person name="Bristow J."/>
            <person name="Eisen J.A."/>
            <person name="Markowitz V."/>
            <person name="Hugenholtz P."/>
            <person name="Kyrpides N.C."/>
            <person name="Klenk H.P."/>
            <person name="Mavromatis K."/>
        </authorList>
    </citation>
    <scope>NUCLEOTIDE SEQUENCE [LARGE SCALE GENOMIC DNA]</scope>
    <source>
        <strain evidence="5">ATCC 29530 / DSM 19594 / LMG 11500 / NCIMB 11436 / LSU 4</strain>
    </source>
</reference>
<dbReference type="Gene3D" id="2.70.98.50">
    <property type="entry name" value="putative glycoside hydrolase family protein from bacillus halodurans"/>
    <property type="match status" value="1"/>
</dbReference>
<dbReference type="Pfam" id="PF22124">
    <property type="entry name" value="Glyco_hydro_95_cat"/>
    <property type="match status" value="1"/>
</dbReference>
<dbReference type="GO" id="GO:0004560">
    <property type="term" value="F:alpha-L-fucosidase activity"/>
    <property type="evidence" value="ECO:0007669"/>
    <property type="project" value="UniProtKB-EC"/>
</dbReference>
<dbReference type="InterPro" id="IPR013780">
    <property type="entry name" value="Glyco_hydro_b"/>
</dbReference>
<keyword evidence="4" id="KW-0378">Hydrolase</keyword>
<dbReference type="SUPFAM" id="SSF48208">
    <property type="entry name" value="Six-hairpin glycosidases"/>
    <property type="match status" value="1"/>
</dbReference>
<evidence type="ECO:0000259" key="2">
    <source>
        <dbReference type="Pfam" id="PF21307"/>
    </source>
</evidence>
<accession>A0A7U4E7E5</accession>
<dbReference type="Pfam" id="PF21307">
    <property type="entry name" value="Glyco_hydro_95_C"/>
    <property type="match status" value="1"/>
</dbReference>
<sequence>MILTSDAPTTYMKLPPLLSFSIALLSVIYSNAQYLDFSAGLNAKAFNPSTVSWYNAPAKKWEDALPVGNGRLGAMVFGRSGEERIQLNEETYWSGGPYSTVVKGGYKVLPEIQKLVFEEKYLAAHNLFGRHLMGYPVEQQKYQSLANLHLFFQNQDSTTEYKRWLNLESGITSVSYKSNGITYQRDVFASAPDQVIVIRLTADKSGSISFKANLRGVRNQAHSNYATDYFRMDPYGSDGLILTGKSADYMGVAGKLKYEARIKAIPEGGRMKTDGVDLIIENANTVTLYFAAATNFVNYKDVRANPHQRVEDYFARIKSKSYTSILEAALADYKHFFDRVSLQLPTTENSFLPLPERIQKIQSSPDPSLSALSYNFGRYLMIASSRPGTEPANLQGIWNDNMNPDWDSKYTTNINTQMNYWPVESSNLSECAEPLVRFIKELTDQGTQVAREHYGAKGWVFHQNTDLWRVAAPMDGPTWGTFTVGGAWLCTHLWEHYQYTMDAAFLKETYPLMKGSVQFFMDFLKPHPNGKWLVTNPSTSPENFPDGGGNKPYFDEVTAGFREGTTICAGSSIDMQILFDLFGYFIEASAILGDNSAFVQQVKVAREKLVPPQIGRDGSLQEWSDDWKSLEKNHRHFSHMYGLYPGKVLYEKRTPALTEAYKKVLEERGDASTGWSRAWKMALWARLGDGNRANKIYKGFIKEQSCLSLFALCGRAPQVDGTFGATAAITEMLLQSHDGFIKLLPALPDDWSSGAFKGVCARGAFELDYVWENKQLKQVKITSKAGGICRLEALPNVKVTQNGNTAAFNRLPNGIIEIKTLKGEVYVVE</sequence>
<dbReference type="InterPro" id="IPR049053">
    <property type="entry name" value="AFCA-like_C"/>
</dbReference>
<dbReference type="Proteomes" id="UP000000493">
    <property type="component" value="Chromosome"/>
</dbReference>
<dbReference type="InterPro" id="IPR008928">
    <property type="entry name" value="6-hairpin_glycosidase_sf"/>
</dbReference>
<evidence type="ECO:0000259" key="3">
    <source>
        <dbReference type="Pfam" id="PF22124"/>
    </source>
</evidence>
<protein>
    <submittedName>
        <fullName evidence="4">Alpha-L-fucosidase</fullName>
        <ecNumber evidence="4">3.2.1.51</ecNumber>
    </submittedName>
</protein>
<name>A0A7U4E7E5_RUNSL</name>
<proteinExistence type="predicted"/>
<dbReference type="Gene3D" id="2.60.40.1180">
    <property type="entry name" value="Golgi alpha-mannosidase II"/>
    <property type="match status" value="1"/>
</dbReference>
<dbReference type="AlphaFoldDB" id="A0A7U4E7E5"/>
<dbReference type="PANTHER" id="PTHR31084">
    <property type="entry name" value="ALPHA-L-FUCOSIDASE 2"/>
    <property type="match status" value="1"/>
</dbReference>
<dbReference type="KEGG" id="rsi:Runsl_4224"/>
<keyword evidence="4" id="KW-0326">Glycosidase</keyword>